<accession>A0ABS6H5M8</accession>
<evidence type="ECO:0008006" key="3">
    <source>
        <dbReference type="Google" id="ProtNLM"/>
    </source>
</evidence>
<keyword evidence="2" id="KW-1185">Reference proteome</keyword>
<reference evidence="1 2" key="1">
    <citation type="submission" date="2021-01" db="EMBL/GenBank/DDBJ databases">
        <title>Roseomonas sp. nov, a bacterium isolated from an oil production mixture in Yumen Oilfield.</title>
        <authorList>
            <person name="Wu D."/>
        </authorList>
    </citation>
    <scope>NUCLEOTIDE SEQUENCE [LARGE SCALE GENOMIC DNA]</scope>
    <source>
        <strain evidence="1 2">ROY-5-3</strain>
    </source>
</reference>
<comment type="caution">
    <text evidence="1">The sequence shown here is derived from an EMBL/GenBank/DDBJ whole genome shotgun (WGS) entry which is preliminary data.</text>
</comment>
<sequence length="165" mass="17538">MAEIPIREAAFVAIEAALVAAALTSLGYPLAVERNRADPVGEGEMPRLVLHDGDQEPEEGDTLEARHACRGLLEGYLVGETTAQVATAINLLHAQVVRALVRPGGAAQPMAIPLGDGIHDIQILEGALRVEVASVTESEAPMASFLLELNFDLRTPWGDPFITIP</sequence>
<dbReference type="RefSeq" id="WP_216874770.1">
    <property type="nucleotide sequence ID" value="NZ_JAERQM010000002.1"/>
</dbReference>
<evidence type="ECO:0000313" key="2">
    <source>
        <dbReference type="Proteomes" id="UP000689967"/>
    </source>
</evidence>
<gene>
    <name evidence="1" type="ORF">JJQ90_09775</name>
</gene>
<proteinExistence type="predicted"/>
<organism evidence="1 2">
    <name type="scientific">Falsiroseomonas oleicola</name>
    <dbReference type="NCBI Taxonomy" id="2801474"/>
    <lineage>
        <taxon>Bacteria</taxon>
        <taxon>Pseudomonadati</taxon>
        <taxon>Pseudomonadota</taxon>
        <taxon>Alphaproteobacteria</taxon>
        <taxon>Acetobacterales</taxon>
        <taxon>Roseomonadaceae</taxon>
        <taxon>Falsiroseomonas</taxon>
    </lineage>
</organism>
<dbReference type="Proteomes" id="UP000689967">
    <property type="component" value="Unassembled WGS sequence"/>
</dbReference>
<name>A0ABS6H5M8_9PROT</name>
<protein>
    <recommendedName>
        <fullName evidence="3">DUF1833 domain-containing protein</fullName>
    </recommendedName>
</protein>
<dbReference type="EMBL" id="JAERQM010000002">
    <property type="protein sequence ID" value="MBU8543993.1"/>
    <property type="molecule type" value="Genomic_DNA"/>
</dbReference>
<evidence type="ECO:0000313" key="1">
    <source>
        <dbReference type="EMBL" id="MBU8543993.1"/>
    </source>
</evidence>